<keyword evidence="4" id="KW-1185">Reference proteome</keyword>
<feature type="domain" description="Dienelactone hydrolase" evidence="2">
    <location>
        <begin position="111"/>
        <end position="315"/>
    </location>
</feature>
<evidence type="ECO:0000313" key="3">
    <source>
        <dbReference type="EMBL" id="MDC8830883.1"/>
    </source>
</evidence>
<protein>
    <submittedName>
        <fullName evidence="3">Alpha/beta hydrolase</fullName>
    </submittedName>
</protein>
<sequence>MQYLASQRHDLRGAMRTLRAQGQQVARALRSKIAGLKPVLMATGVVLAFPVVAQLDHTMTPIAVPTQPNAIELGTGELPGAEIAESWHAQYGSRFARNVTVATLTPFLPDPDKATGAAVVVAPGGGFRTLSMDNEGWDVASALAEQGVAAFVLKYRLNQTPATMADFQRSMEDMFSATGRRPPRPQPSEMKKQLAPQLEDSQAAFALIHDKADEWGIDRDRIGMIGFSAGAMLTMATSLVGEGHKPAFIGNVYGPITAVDVPADAPPLFVALAADDPFFANSDFGLIKNWHAAGKPVEFHFYEQGGHGFGMYQKDTTSTGWFDAYTSWLAMHGMLTQSDD</sequence>
<name>A0ABT5L1G1_9ALTE</name>
<dbReference type="GO" id="GO:0016787">
    <property type="term" value="F:hydrolase activity"/>
    <property type="evidence" value="ECO:0007669"/>
    <property type="project" value="UniProtKB-KW"/>
</dbReference>
<dbReference type="InterPro" id="IPR002925">
    <property type="entry name" value="Dienelactn_hydro"/>
</dbReference>
<dbReference type="RefSeq" id="WP_273639854.1">
    <property type="nucleotide sequence ID" value="NZ_JAQQXP010000001.1"/>
</dbReference>
<dbReference type="PANTHER" id="PTHR48081">
    <property type="entry name" value="AB HYDROLASE SUPERFAMILY PROTEIN C4A8.06C"/>
    <property type="match status" value="1"/>
</dbReference>
<accession>A0ABT5L1G1</accession>
<dbReference type="Pfam" id="PF01738">
    <property type="entry name" value="DLH"/>
    <property type="match status" value="1"/>
</dbReference>
<keyword evidence="1 3" id="KW-0378">Hydrolase</keyword>
<evidence type="ECO:0000313" key="4">
    <source>
        <dbReference type="Proteomes" id="UP001218788"/>
    </source>
</evidence>
<comment type="caution">
    <text evidence="3">The sequence shown here is derived from an EMBL/GenBank/DDBJ whole genome shotgun (WGS) entry which is preliminary data.</text>
</comment>
<dbReference type="InterPro" id="IPR029058">
    <property type="entry name" value="AB_hydrolase_fold"/>
</dbReference>
<gene>
    <name evidence="3" type="ORF">OIK42_08930</name>
</gene>
<reference evidence="3 4" key="1">
    <citation type="submission" date="2022-10" db="EMBL/GenBank/DDBJ databases">
        <title>Alteromonas sp. chi3 Genome sequencing.</title>
        <authorList>
            <person name="Park S."/>
        </authorList>
    </citation>
    <scope>NUCLEOTIDE SEQUENCE [LARGE SCALE GENOMIC DNA]</scope>
    <source>
        <strain evidence="4">chi3</strain>
    </source>
</reference>
<dbReference type="Gene3D" id="3.40.50.1820">
    <property type="entry name" value="alpha/beta hydrolase"/>
    <property type="match status" value="1"/>
</dbReference>
<organism evidence="3 4">
    <name type="scientific">Alteromonas gilva</name>
    <dbReference type="NCBI Taxonomy" id="2987522"/>
    <lineage>
        <taxon>Bacteria</taxon>
        <taxon>Pseudomonadati</taxon>
        <taxon>Pseudomonadota</taxon>
        <taxon>Gammaproteobacteria</taxon>
        <taxon>Alteromonadales</taxon>
        <taxon>Alteromonadaceae</taxon>
        <taxon>Alteromonas/Salinimonas group</taxon>
        <taxon>Alteromonas</taxon>
    </lineage>
</organism>
<evidence type="ECO:0000259" key="2">
    <source>
        <dbReference type="Pfam" id="PF01738"/>
    </source>
</evidence>
<dbReference type="PANTHER" id="PTHR48081:SF6">
    <property type="entry name" value="PEPTIDASE S9 PROLYL OLIGOPEPTIDASE CATALYTIC DOMAIN-CONTAINING PROTEIN"/>
    <property type="match status" value="1"/>
</dbReference>
<dbReference type="Proteomes" id="UP001218788">
    <property type="component" value="Unassembled WGS sequence"/>
</dbReference>
<dbReference type="SUPFAM" id="SSF53474">
    <property type="entry name" value="alpha/beta-Hydrolases"/>
    <property type="match status" value="1"/>
</dbReference>
<dbReference type="InterPro" id="IPR050300">
    <property type="entry name" value="GDXG_lipolytic_enzyme"/>
</dbReference>
<proteinExistence type="predicted"/>
<evidence type="ECO:0000256" key="1">
    <source>
        <dbReference type="ARBA" id="ARBA00022801"/>
    </source>
</evidence>
<dbReference type="EMBL" id="JAQQXP010000001">
    <property type="protein sequence ID" value="MDC8830883.1"/>
    <property type="molecule type" value="Genomic_DNA"/>
</dbReference>